<gene>
    <name evidence="9" type="ORF">LTLLF_201470</name>
</gene>
<keyword evidence="3 5" id="KW-0371">Homeobox</keyword>
<dbReference type="InterPro" id="IPR009057">
    <property type="entry name" value="Homeodomain-like_sf"/>
</dbReference>
<dbReference type="PANTHER" id="PTHR45793:SF12">
    <property type="entry name" value="TETRAPEPTIDE REPEAT HOMEOBOX 1"/>
    <property type="match status" value="1"/>
</dbReference>
<dbReference type="AlphaFoldDB" id="A0A8J6FWV7"/>
<keyword evidence="2 5" id="KW-0238">DNA-binding</keyword>
<comment type="caution">
    <text evidence="9">The sequence shown here is derived from an EMBL/GenBank/DDBJ whole genome shotgun (WGS) entry which is preliminary data.</text>
</comment>
<evidence type="ECO:0000313" key="9">
    <source>
        <dbReference type="EMBL" id="KAH0500476.1"/>
    </source>
</evidence>
<comment type="subcellular location">
    <subcellularLocation>
        <location evidence="1 5 6">Nucleus</location>
    </subcellularLocation>
</comment>
<dbReference type="GO" id="GO:0000981">
    <property type="term" value="F:DNA-binding transcription factor activity, RNA polymerase II-specific"/>
    <property type="evidence" value="ECO:0007669"/>
    <property type="project" value="InterPro"/>
</dbReference>
<feature type="domain" description="Homeobox" evidence="8">
    <location>
        <begin position="41"/>
        <end position="101"/>
    </location>
</feature>
<keyword evidence="4 5" id="KW-0539">Nucleus</keyword>
<proteinExistence type="predicted"/>
<dbReference type="PROSITE" id="PS00027">
    <property type="entry name" value="HOMEOBOX_1"/>
    <property type="match status" value="1"/>
</dbReference>
<dbReference type="InterPro" id="IPR001356">
    <property type="entry name" value="HD"/>
</dbReference>
<dbReference type="GO" id="GO:0000978">
    <property type="term" value="F:RNA polymerase II cis-regulatory region sequence-specific DNA binding"/>
    <property type="evidence" value="ECO:0007669"/>
    <property type="project" value="TreeGrafter"/>
</dbReference>
<dbReference type="EMBL" id="JAATJU010027492">
    <property type="protein sequence ID" value="KAH0500476.1"/>
    <property type="molecule type" value="Genomic_DNA"/>
</dbReference>
<evidence type="ECO:0000259" key="8">
    <source>
        <dbReference type="PROSITE" id="PS50071"/>
    </source>
</evidence>
<feature type="DNA-binding region" description="Homeobox" evidence="5">
    <location>
        <begin position="43"/>
        <end position="102"/>
    </location>
</feature>
<evidence type="ECO:0000256" key="1">
    <source>
        <dbReference type="ARBA" id="ARBA00004123"/>
    </source>
</evidence>
<dbReference type="Pfam" id="PF00046">
    <property type="entry name" value="Homeodomain"/>
    <property type="match status" value="1"/>
</dbReference>
<evidence type="ECO:0000256" key="6">
    <source>
        <dbReference type="RuleBase" id="RU000682"/>
    </source>
</evidence>
<dbReference type="InterPro" id="IPR017970">
    <property type="entry name" value="Homeobox_CS"/>
</dbReference>
<evidence type="ECO:0000256" key="7">
    <source>
        <dbReference type="SAM" id="MobiDB-lite"/>
    </source>
</evidence>
<accession>A0A8J6FWV7</accession>
<dbReference type="PANTHER" id="PTHR45793">
    <property type="entry name" value="HOMEOBOX PROTEIN"/>
    <property type="match status" value="1"/>
</dbReference>
<evidence type="ECO:0000256" key="5">
    <source>
        <dbReference type="PROSITE-ProRule" id="PRU00108"/>
    </source>
</evidence>
<organism evidence="9 10">
    <name type="scientific">Microtus ochrogaster</name>
    <name type="common">Prairie vole</name>
    <dbReference type="NCBI Taxonomy" id="79684"/>
    <lineage>
        <taxon>Eukaryota</taxon>
        <taxon>Metazoa</taxon>
        <taxon>Chordata</taxon>
        <taxon>Craniata</taxon>
        <taxon>Vertebrata</taxon>
        <taxon>Euteleostomi</taxon>
        <taxon>Mammalia</taxon>
        <taxon>Eutheria</taxon>
        <taxon>Euarchontoglires</taxon>
        <taxon>Glires</taxon>
        <taxon>Rodentia</taxon>
        <taxon>Myomorpha</taxon>
        <taxon>Muroidea</taxon>
        <taxon>Cricetidae</taxon>
        <taxon>Arvicolinae</taxon>
        <taxon>Microtus</taxon>
    </lineage>
</organism>
<dbReference type="Proteomes" id="UP000710432">
    <property type="component" value="Unassembled WGS sequence"/>
</dbReference>
<protein>
    <submittedName>
        <fullName evidence="9">Homeobox protein DLX-3</fullName>
    </submittedName>
</protein>
<dbReference type="SMART" id="SM00389">
    <property type="entry name" value="HOX"/>
    <property type="match status" value="1"/>
</dbReference>
<feature type="region of interest" description="Disordered" evidence="7">
    <location>
        <begin position="102"/>
        <end position="122"/>
    </location>
</feature>
<dbReference type="GO" id="GO:0005634">
    <property type="term" value="C:nucleus"/>
    <property type="evidence" value="ECO:0007669"/>
    <property type="project" value="UniProtKB-SubCell"/>
</dbReference>
<evidence type="ECO:0000313" key="10">
    <source>
        <dbReference type="Proteomes" id="UP000710432"/>
    </source>
</evidence>
<name>A0A8J6FWV7_MICOH</name>
<dbReference type="Gene3D" id="1.10.10.60">
    <property type="entry name" value="Homeodomain-like"/>
    <property type="match status" value="1"/>
</dbReference>
<dbReference type="PROSITE" id="PS50071">
    <property type="entry name" value="HOMEOBOX_2"/>
    <property type="match status" value="1"/>
</dbReference>
<evidence type="ECO:0000256" key="3">
    <source>
        <dbReference type="ARBA" id="ARBA00023155"/>
    </source>
</evidence>
<dbReference type="SUPFAM" id="SSF46689">
    <property type="entry name" value="Homeodomain-like"/>
    <property type="match status" value="1"/>
</dbReference>
<sequence length="166" mass="18897">MGEPADVQDELAKIDPVLMVSVREVCDCMPLCHFTLVGDRRRQRKEHTVYTKEQKLLLQEHFDQCMYPRLKERLELALEIGVTKYEIKTWFKNHHAKYKQKNMQKIQERLPESSGSSKAAPGSTYSCGHLSVVASANTESMSPGTATVGSIPQVNPSWILHIWVID</sequence>
<evidence type="ECO:0000256" key="4">
    <source>
        <dbReference type="ARBA" id="ARBA00023242"/>
    </source>
</evidence>
<dbReference type="CDD" id="cd00086">
    <property type="entry name" value="homeodomain"/>
    <property type="match status" value="1"/>
</dbReference>
<evidence type="ECO:0000256" key="2">
    <source>
        <dbReference type="ARBA" id="ARBA00023125"/>
    </source>
</evidence>
<reference evidence="9" key="1">
    <citation type="submission" date="2020-03" db="EMBL/GenBank/DDBJ databases">
        <title>Studies in the Genomics of Life Span.</title>
        <authorList>
            <person name="Glass D."/>
        </authorList>
    </citation>
    <scope>NUCLEOTIDE SEQUENCE</scope>
    <source>
        <strain evidence="9">LTLLF</strain>
        <tissue evidence="9">Muscle</tissue>
    </source>
</reference>